<accession>A0A816B2T6</accession>
<evidence type="ECO:0000313" key="3">
    <source>
        <dbReference type="EMBL" id="CAF4120484.1"/>
    </source>
</evidence>
<dbReference type="EMBL" id="CAJNOV010017215">
    <property type="protein sequence ID" value="CAF1603986.1"/>
    <property type="molecule type" value="Genomic_DNA"/>
</dbReference>
<dbReference type="Gene3D" id="3.40.710.10">
    <property type="entry name" value="DD-peptidase/beta-lactamase superfamily"/>
    <property type="match status" value="1"/>
</dbReference>
<name>A0A816B2T6_9BILA</name>
<proteinExistence type="predicted"/>
<dbReference type="InterPro" id="IPR012338">
    <property type="entry name" value="Beta-lactam/transpept-like"/>
</dbReference>
<dbReference type="AlphaFoldDB" id="A0A816B2T6"/>
<gene>
    <name evidence="3" type="ORF">BYL167_LOCUS20051</name>
    <name evidence="2" type="ORF">CJN711_LOCUS35613</name>
</gene>
<comment type="caution">
    <text evidence="2">The sequence shown here is derived from an EMBL/GenBank/DDBJ whole genome shotgun (WGS) entry which is preliminary data.</text>
</comment>
<dbReference type="Proteomes" id="UP000663855">
    <property type="component" value="Unassembled WGS sequence"/>
</dbReference>
<protein>
    <recommendedName>
        <fullName evidence="1">Beta-lactamase-related domain-containing protein</fullName>
    </recommendedName>
</protein>
<dbReference type="SUPFAM" id="SSF56601">
    <property type="entry name" value="beta-lactamase/transpeptidase-like"/>
    <property type="match status" value="1"/>
</dbReference>
<evidence type="ECO:0000259" key="1">
    <source>
        <dbReference type="Pfam" id="PF00144"/>
    </source>
</evidence>
<evidence type="ECO:0000313" key="4">
    <source>
        <dbReference type="Proteomes" id="UP000663855"/>
    </source>
</evidence>
<organism evidence="2 4">
    <name type="scientific">Rotaria magnacalcarata</name>
    <dbReference type="NCBI Taxonomy" id="392030"/>
    <lineage>
        <taxon>Eukaryota</taxon>
        <taxon>Metazoa</taxon>
        <taxon>Spiralia</taxon>
        <taxon>Gnathifera</taxon>
        <taxon>Rotifera</taxon>
        <taxon>Eurotatoria</taxon>
        <taxon>Bdelloidea</taxon>
        <taxon>Philodinida</taxon>
        <taxon>Philodinidae</taxon>
        <taxon>Rotaria</taxon>
    </lineage>
</organism>
<dbReference type="InterPro" id="IPR001466">
    <property type="entry name" value="Beta-lactam-related"/>
</dbReference>
<feature type="domain" description="Beta-lactamase-related" evidence="1">
    <location>
        <begin position="57"/>
        <end position="248"/>
    </location>
</feature>
<sequence length="274" mass="30701">MLLYLLFGITVTIAAHQCPPCRTWIEHQLRNAHIPGLAAIVVNSSDILYEQDFGFHSPPGNVTYYTNVGAVWGALAIERISGLTFENYVRQGIIDPSGISTSDASYRLSSFTMRKIDLVDQYVYNVSLLSIYHQIIPQLNVVQATNSTDWLYIPHYSISVYPAAMLRMSARSLSIYLRLFLNNFSPDLLRNVSSMNEMLHVSRQEGSLDEPGVQYVGHRGWMPGVAHTMMVNEKRSLGIILLSNGDITWSDSLAKQASSTLTDITGQLFDCFEQ</sequence>
<reference evidence="2" key="1">
    <citation type="submission" date="2021-02" db="EMBL/GenBank/DDBJ databases">
        <authorList>
            <person name="Nowell W R."/>
        </authorList>
    </citation>
    <scope>NUCLEOTIDE SEQUENCE</scope>
</reference>
<dbReference type="Proteomes" id="UP000681967">
    <property type="component" value="Unassembled WGS sequence"/>
</dbReference>
<dbReference type="Pfam" id="PF00144">
    <property type="entry name" value="Beta-lactamase"/>
    <property type="match status" value="1"/>
</dbReference>
<dbReference type="EMBL" id="CAJOBH010008686">
    <property type="protein sequence ID" value="CAF4120484.1"/>
    <property type="molecule type" value="Genomic_DNA"/>
</dbReference>
<evidence type="ECO:0000313" key="2">
    <source>
        <dbReference type="EMBL" id="CAF1603986.1"/>
    </source>
</evidence>